<evidence type="ECO:0000256" key="3">
    <source>
        <dbReference type="ARBA" id="ARBA00022729"/>
    </source>
</evidence>
<evidence type="ECO:0000256" key="6">
    <source>
        <dbReference type="ARBA" id="ARBA00022840"/>
    </source>
</evidence>
<evidence type="ECO:0000256" key="5">
    <source>
        <dbReference type="ARBA" id="ARBA00022824"/>
    </source>
</evidence>
<dbReference type="GO" id="GO:0005524">
    <property type="term" value="F:ATP binding"/>
    <property type="evidence" value="ECO:0007669"/>
    <property type="project" value="UniProtKB-KW"/>
</dbReference>
<comment type="subcellular location">
    <subcellularLocation>
        <location evidence="1">Endoplasmic reticulum lumen</location>
    </subcellularLocation>
</comment>
<dbReference type="InParanoid" id="K1PUG9"/>
<dbReference type="EMBL" id="JH817703">
    <property type="protein sequence ID" value="EKC27962.1"/>
    <property type="molecule type" value="Genomic_DNA"/>
</dbReference>
<dbReference type="Gene3D" id="3.30.420.40">
    <property type="match status" value="2"/>
</dbReference>
<evidence type="ECO:0000256" key="4">
    <source>
        <dbReference type="ARBA" id="ARBA00022741"/>
    </source>
</evidence>
<dbReference type="FunFam" id="3.30.30.30:FF:000001">
    <property type="entry name" value="heat shock 70 kDa protein-like"/>
    <property type="match status" value="1"/>
</dbReference>
<evidence type="ECO:0000313" key="7">
    <source>
        <dbReference type="EMBL" id="EKC27962.1"/>
    </source>
</evidence>
<dbReference type="SUPFAM" id="SSF53067">
    <property type="entry name" value="Actin-like ATPase domain"/>
    <property type="match status" value="2"/>
</dbReference>
<dbReference type="Gene3D" id="1.20.1270.10">
    <property type="match status" value="1"/>
</dbReference>
<dbReference type="InterPro" id="IPR013126">
    <property type="entry name" value="Hsp_70_fam"/>
</dbReference>
<gene>
    <name evidence="7" type="ORF">CGI_10018425</name>
</gene>
<evidence type="ECO:0000256" key="2">
    <source>
        <dbReference type="ARBA" id="ARBA00007381"/>
    </source>
</evidence>
<name>K1PUG9_MAGGI</name>
<dbReference type="Gene3D" id="3.90.640.10">
    <property type="entry name" value="Actin, Chain A, domain 4"/>
    <property type="match status" value="1"/>
</dbReference>
<reference evidence="7" key="1">
    <citation type="journal article" date="2012" name="Nature">
        <title>The oyster genome reveals stress adaptation and complexity of shell formation.</title>
        <authorList>
            <person name="Zhang G."/>
            <person name="Fang X."/>
            <person name="Guo X."/>
            <person name="Li L."/>
            <person name="Luo R."/>
            <person name="Xu F."/>
            <person name="Yang P."/>
            <person name="Zhang L."/>
            <person name="Wang X."/>
            <person name="Qi H."/>
            <person name="Xiong Z."/>
            <person name="Que H."/>
            <person name="Xie Y."/>
            <person name="Holland P.W."/>
            <person name="Paps J."/>
            <person name="Zhu Y."/>
            <person name="Wu F."/>
            <person name="Chen Y."/>
            <person name="Wang J."/>
            <person name="Peng C."/>
            <person name="Meng J."/>
            <person name="Yang L."/>
            <person name="Liu J."/>
            <person name="Wen B."/>
            <person name="Zhang N."/>
            <person name="Huang Z."/>
            <person name="Zhu Q."/>
            <person name="Feng Y."/>
            <person name="Mount A."/>
            <person name="Hedgecock D."/>
            <person name="Xu Z."/>
            <person name="Liu Y."/>
            <person name="Domazet-Loso T."/>
            <person name="Du Y."/>
            <person name="Sun X."/>
            <person name="Zhang S."/>
            <person name="Liu B."/>
            <person name="Cheng P."/>
            <person name="Jiang X."/>
            <person name="Li J."/>
            <person name="Fan D."/>
            <person name="Wang W."/>
            <person name="Fu W."/>
            <person name="Wang T."/>
            <person name="Wang B."/>
            <person name="Zhang J."/>
            <person name="Peng Z."/>
            <person name="Li Y."/>
            <person name="Li N."/>
            <person name="Wang J."/>
            <person name="Chen M."/>
            <person name="He Y."/>
            <person name="Tan F."/>
            <person name="Song X."/>
            <person name="Zheng Q."/>
            <person name="Huang R."/>
            <person name="Yang H."/>
            <person name="Du X."/>
            <person name="Chen L."/>
            <person name="Yang M."/>
            <person name="Gaffney P.M."/>
            <person name="Wang S."/>
            <person name="Luo L."/>
            <person name="She Z."/>
            <person name="Ming Y."/>
            <person name="Huang W."/>
            <person name="Zhang S."/>
            <person name="Huang B."/>
            <person name="Zhang Y."/>
            <person name="Qu T."/>
            <person name="Ni P."/>
            <person name="Miao G."/>
            <person name="Wang J."/>
            <person name="Wang Q."/>
            <person name="Steinberg C.E."/>
            <person name="Wang H."/>
            <person name="Li N."/>
            <person name="Qian L."/>
            <person name="Zhang G."/>
            <person name="Li Y."/>
            <person name="Yang H."/>
            <person name="Liu X."/>
            <person name="Wang J."/>
            <person name="Yin Y."/>
            <person name="Wang J."/>
        </authorList>
    </citation>
    <scope>NUCLEOTIDE SEQUENCE [LARGE SCALE GENOMIC DNA]</scope>
    <source>
        <strain evidence="7">05x7-T-G4-1.051#20</strain>
    </source>
</reference>
<keyword evidence="6" id="KW-0067">ATP-binding</keyword>
<dbReference type="InterPro" id="IPR029048">
    <property type="entry name" value="HSP70_C_sf"/>
</dbReference>
<dbReference type="InterPro" id="IPR043129">
    <property type="entry name" value="ATPase_NBD"/>
</dbReference>
<dbReference type="FunFam" id="3.90.640.10:FF:000153">
    <property type="entry name" value="Endoplasmic reticulum chaperone BiP"/>
    <property type="match status" value="1"/>
</dbReference>
<dbReference type="PRINTS" id="PR00301">
    <property type="entry name" value="HEATSHOCK70"/>
</dbReference>
<dbReference type="SUPFAM" id="SSF100934">
    <property type="entry name" value="Heat shock protein 70kD (HSP70), C-terminal subdomain"/>
    <property type="match status" value="1"/>
</dbReference>
<dbReference type="PROSITE" id="PS00297">
    <property type="entry name" value="HSP70_1"/>
    <property type="match status" value="1"/>
</dbReference>
<keyword evidence="3" id="KW-0732">Signal</keyword>
<proteinExistence type="inferred from homology"/>
<dbReference type="GO" id="GO:0006986">
    <property type="term" value="P:response to unfolded protein"/>
    <property type="evidence" value="ECO:0007669"/>
    <property type="project" value="UniProtKB-ARBA"/>
</dbReference>
<dbReference type="GO" id="GO:0005788">
    <property type="term" value="C:endoplasmic reticulum lumen"/>
    <property type="evidence" value="ECO:0007669"/>
    <property type="project" value="UniProtKB-SubCell"/>
</dbReference>
<keyword evidence="4" id="KW-0547">Nucleotide-binding</keyword>
<dbReference type="Pfam" id="PF00012">
    <property type="entry name" value="HSP70"/>
    <property type="match status" value="1"/>
</dbReference>
<evidence type="ECO:0000256" key="1">
    <source>
        <dbReference type="ARBA" id="ARBA00004319"/>
    </source>
</evidence>
<dbReference type="GO" id="GO:0140662">
    <property type="term" value="F:ATP-dependent protein folding chaperone"/>
    <property type="evidence" value="ECO:0007669"/>
    <property type="project" value="InterPro"/>
</dbReference>
<dbReference type="HOGENOM" id="CLU_005965_3_0_1"/>
<accession>K1PUG9</accession>
<dbReference type="PANTHER" id="PTHR19375">
    <property type="entry name" value="HEAT SHOCK PROTEIN 70KDA"/>
    <property type="match status" value="1"/>
</dbReference>
<dbReference type="PROSITE" id="PS01036">
    <property type="entry name" value="HSP70_3"/>
    <property type="match status" value="1"/>
</dbReference>
<sequence>MLAIPFYDEDETGLIIGIDLGTTYSCVGVFKDGQVGIIPNEQGNLITPSYVAFNTNGERLIGDSAKMQVTSNPNNTIFDVKRFIGRDWEDLLVQNYIKYYPFKIIKKNNKPYVQVSIGKKERVFAPEEISAMVLGKMKELAEDYLQTDVNKAVITVPAYFNHAQRQATIDAATIAGFDVQRLIKKPTAAAIAYGLHKDDGEKTVLVFSLGGSNVDVSLLTIEKELIEVVTTSGKTHLGGEDFDKRVMNYLIEKHRKNTGINIRYNTHAMQKLRQEVERAKRTLSYQHETRIEIEAVENRKVSSYTLTRAMFEKLNMDLFQSTLHPIKLVLRDSWMNVSDVDEIILVGGSTRIPKIQQLVQEFFDGKEPRHDFKLDESVAYGAAVQGALLSGDDKISGKGQLNEKLSEDDKKVIQEAVESTIGWIESNPDANLDDFVGMKFKLQNTVQPIINRHYQESIDSKSKDQMEL</sequence>
<dbReference type="InterPro" id="IPR018181">
    <property type="entry name" value="Heat_shock_70_CS"/>
</dbReference>
<keyword evidence="5" id="KW-0256">Endoplasmic reticulum</keyword>
<dbReference type="AlphaFoldDB" id="K1PUG9"/>
<dbReference type="FunFam" id="3.30.420.40:FF:000026">
    <property type="entry name" value="Heat shock protein 70"/>
    <property type="match status" value="1"/>
</dbReference>
<organism evidence="7">
    <name type="scientific">Magallana gigas</name>
    <name type="common">Pacific oyster</name>
    <name type="synonym">Crassostrea gigas</name>
    <dbReference type="NCBI Taxonomy" id="29159"/>
    <lineage>
        <taxon>Eukaryota</taxon>
        <taxon>Metazoa</taxon>
        <taxon>Spiralia</taxon>
        <taxon>Lophotrochozoa</taxon>
        <taxon>Mollusca</taxon>
        <taxon>Bivalvia</taxon>
        <taxon>Autobranchia</taxon>
        <taxon>Pteriomorphia</taxon>
        <taxon>Ostreida</taxon>
        <taxon>Ostreoidea</taxon>
        <taxon>Ostreidae</taxon>
        <taxon>Magallana</taxon>
    </lineage>
</organism>
<protein>
    <submittedName>
        <fullName evidence="7">78 kDa glucose-regulated protein</fullName>
    </submittedName>
</protein>
<comment type="similarity">
    <text evidence="2">Belongs to the heat shock protein 70 family.</text>
</comment>